<dbReference type="Proteomes" id="UP000257109">
    <property type="component" value="Unassembled WGS sequence"/>
</dbReference>
<feature type="compositionally biased region" description="Polar residues" evidence="1">
    <location>
        <begin position="1"/>
        <end position="10"/>
    </location>
</feature>
<gene>
    <name evidence="2" type="ORF">CR513_55350</name>
</gene>
<feature type="non-terminal residue" evidence="2">
    <location>
        <position position="1"/>
    </location>
</feature>
<comment type="caution">
    <text evidence="2">The sequence shown here is derived from an EMBL/GenBank/DDBJ whole genome shotgun (WGS) entry which is preliminary data.</text>
</comment>
<feature type="compositionally biased region" description="Low complexity" evidence="1">
    <location>
        <begin position="50"/>
        <end position="60"/>
    </location>
</feature>
<dbReference type="EMBL" id="QJKJ01013660">
    <property type="protein sequence ID" value="RDX65946.1"/>
    <property type="molecule type" value="Genomic_DNA"/>
</dbReference>
<keyword evidence="3" id="KW-1185">Reference proteome</keyword>
<dbReference type="AlphaFoldDB" id="A0A371EIW5"/>
<feature type="region of interest" description="Disordered" evidence="1">
    <location>
        <begin position="48"/>
        <end position="90"/>
    </location>
</feature>
<protein>
    <submittedName>
        <fullName evidence="2">Uncharacterized protein</fullName>
    </submittedName>
</protein>
<reference evidence="2" key="1">
    <citation type="submission" date="2018-05" db="EMBL/GenBank/DDBJ databases">
        <title>Draft genome of Mucuna pruriens seed.</title>
        <authorList>
            <person name="Nnadi N.E."/>
            <person name="Vos R."/>
            <person name="Hasami M.H."/>
            <person name="Devisetty U.K."/>
            <person name="Aguiy J.C."/>
        </authorList>
    </citation>
    <scope>NUCLEOTIDE SEQUENCE [LARGE SCALE GENOMIC DNA]</scope>
    <source>
        <strain evidence="2">JCA_2017</strain>
    </source>
</reference>
<organism evidence="2 3">
    <name type="scientific">Mucuna pruriens</name>
    <name type="common">Velvet bean</name>
    <name type="synonym">Dolichos pruriens</name>
    <dbReference type="NCBI Taxonomy" id="157652"/>
    <lineage>
        <taxon>Eukaryota</taxon>
        <taxon>Viridiplantae</taxon>
        <taxon>Streptophyta</taxon>
        <taxon>Embryophyta</taxon>
        <taxon>Tracheophyta</taxon>
        <taxon>Spermatophyta</taxon>
        <taxon>Magnoliopsida</taxon>
        <taxon>eudicotyledons</taxon>
        <taxon>Gunneridae</taxon>
        <taxon>Pentapetalae</taxon>
        <taxon>rosids</taxon>
        <taxon>fabids</taxon>
        <taxon>Fabales</taxon>
        <taxon>Fabaceae</taxon>
        <taxon>Papilionoideae</taxon>
        <taxon>50 kb inversion clade</taxon>
        <taxon>NPAAA clade</taxon>
        <taxon>indigoferoid/millettioid clade</taxon>
        <taxon>Phaseoleae</taxon>
        <taxon>Mucuna</taxon>
    </lineage>
</organism>
<feature type="region of interest" description="Disordered" evidence="1">
    <location>
        <begin position="1"/>
        <end position="31"/>
    </location>
</feature>
<evidence type="ECO:0000313" key="3">
    <source>
        <dbReference type="Proteomes" id="UP000257109"/>
    </source>
</evidence>
<evidence type="ECO:0000313" key="2">
    <source>
        <dbReference type="EMBL" id="RDX65946.1"/>
    </source>
</evidence>
<name>A0A371EIW5_MUCPR</name>
<sequence length="90" mass="9826">MRMSRDTNGMTKMEKIIKRSGTNGGKPKIETGDNLFKLVPSLIQVHRQSSESIISNSSNIPEDGGSDTSLKLGSSKEQDSLVENLKFATK</sequence>
<accession>A0A371EIW5</accession>
<evidence type="ECO:0000256" key="1">
    <source>
        <dbReference type="SAM" id="MobiDB-lite"/>
    </source>
</evidence>
<proteinExistence type="predicted"/>